<accession>A0A1G8TEK7</accession>
<feature type="compositionally biased region" description="Low complexity" evidence="1">
    <location>
        <begin position="130"/>
        <end position="146"/>
    </location>
</feature>
<gene>
    <name evidence="2" type="ORF">SAMN05421874_101691</name>
</gene>
<feature type="compositionally biased region" description="Basic residues" evidence="1">
    <location>
        <begin position="117"/>
        <end position="129"/>
    </location>
</feature>
<feature type="compositionally biased region" description="Basic and acidic residues" evidence="1">
    <location>
        <begin position="69"/>
        <end position="116"/>
    </location>
</feature>
<dbReference type="EMBL" id="FNFB01000001">
    <property type="protein sequence ID" value="SDJ40022.1"/>
    <property type="molecule type" value="Genomic_DNA"/>
</dbReference>
<feature type="compositionally biased region" description="Gly residues" evidence="1">
    <location>
        <begin position="281"/>
        <end position="290"/>
    </location>
</feature>
<reference evidence="2 3" key="1">
    <citation type="submission" date="2016-10" db="EMBL/GenBank/DDBJ databases">
        <authorList>
            <person name="de Groot N.N."/>
        </authorList>
    </citation>
    <scope>NUCLEOTIDE SEQUENCE [LARGE SCALE GENOMIC DNA]</scope>
    <source>
        <strain evidence="2 3">CGMCC 4.5681</strain>
    </source>
</reference>
<evidence type="ECO:0000313" key="2">
    <source>
        <dbReference type="EMBL" id="SDJ40022.1"/>
    </source>
</evidence>
<sequence>MIPECPCLLGPLTPTPSRRGQAPRPTSEPAPARRLPVVAARPRIEQATPEPFSWKGTAGAPPQSRPRTPRRDRAVTDDHRRRVSPDERAAGRDARADRRPDGRDAAAGHLRDDRGPHGARPRGRPRRPAAHLPAAGRGRRPPGALLDPRRRHGHRRARDGRRDARRAGGAARPRRRVGRLPARAGTPVSRAGRGLLRRPRLDRGERGRARHRPRAPRDGRGQRGRRAGGSDRAAGARQGRPGGRLPAADLPDARRPRQHTVEPGVRRRRGLGPVGPAPGVRGRGGAGGVPGRVRRLRVAAGAGGGLDRVPPVPGGVPRFRHRDSSAA</sequence>
<proteinExistence type="predicted"/>
<evidence type="ECO:0000256" key="1">
    <source>
        <dbReference type="SAM" id="MobiDB-lite"/>
    </source>
</evidence>
<feature type="compositionally biased region" description="Low complexity" evidence="1">
    <location>
        <begin position="230"/>
        <end position="248"/>
    </location>
</feature>
<evidence type="ECO:0000313" key="3">
    <source>
        <dbReference type="Proteomes" id="UP000198683"/>
    </source>
</evidence>
<name>A0A1G8TEK7_9ACTN</name>
<keyword evidence="3" id="KW-1185">Reference proteome</keyword>
<dbReference type="Proteomes" id="UP000198683">
    <property type="component" value="Unassembled WGS sequence"/>
</dbReference>
<protein>
    <submittedName>
        <fullName evidence="2">Uncharacterized protein</fullName>
    </submittedName>
</protein>
<dbReference type="AlphaFoldDB" id="A0A1G8TEK7"/>
<feature type="compositionally biased region" description="Low complexity" evidence="1">
    <location>
        <begin position="29"/>
        <end position="41"/>
    </location>
</feature>
<organism evidence="2 3">
    <name type="scientific">Nonomuraea maritima</name>
    <dbReference type="NCBI Taxonomy" id="683260"/>
    <lineage>
        <taxon>Bacteria</taxon>
        <taxon>Bacillati</taxon>
        <taxon>Actinomycetota</taxon>
        <taxon>Actinomycetes</taxon>
        <taxon>Streptosporangiales</taxon>
        <taxon>Streptosporangiaceae</taxon>
        <taxon>Nonomuraea</taxon>
    </lineage>
</organism>
<feature type="compositionally biased region" description="Low complexity" evidence="1">
    <location>
        <begin position="179"/>
        <end position="194"/>
    </location>
</feature>
<feature type="compositionally biased region" description="Low complexity" evidence="1">
    <location>
        <begin position="1"/>
        <end position="16"/>
    </location>
</feature>
<dbReference type="STRING" id="683260.SAMN05421874_101691"/>
<feature type="region of interest" description="Disordered" evidence="1">
    <location>
        <begin position="1"/>
        <end position="327"/>
    </location>
</feature>
<feature type="compositionally biased region" description="Basic residues" evidence="1">
    <location>
        <begin position="149"/>
        <end position="159"/>
    </location>
</feature>